<accession>A0ABQ9X3Y2</accession>
<keyword evidence="3" id="KW-1185">Reference proteome</keyword>
<organism evidence="2 3">
    <name type="scientific">Blattamonas nauphoetae</name>
    <dbReference type="NCBI Taxonomy" id="2049346"/>
    <lineage>
        <taxon>Eukaryota</taxon>
        <taxon>Metamonada</taxon>
        <taxon>Preaxostyla</taxon>
        <taxon>Oxymonadida</taxon>
        <taxon>Blattamonas</taxon>
    </lineage>
</organism>
<dbReference type="Proteomes" id="UP001281761">
    <property type="component" value="Unassembled WGS sequence"/>
</dbReference>
<dbReference type="SUPFAM" id="SSF48371">
    <property type="entry name" value="ARM repeat"/>
    <property type="match status" value="1"/>
</dbReference>
<evidence type="ECO:0000256" key="1">
    <source>
        <dbReference type="SAM" id="MobiDB-lite"/>
    </source>
</evidence>
<feature type="region of interest" description="Disordered" evidence="1">
    <location>
        <begin position="394"/>
        <end position="418"/>
    </location>
</feature>
<proteinExistence type="predicted"/>
<evidence type="ECO:0000313" key="2">
    <source>
        <dbReference type="EMBL" id="KAK2946395.1"/>
    </source>
</evidence>
<dbReference type="InterPro" id="IPR016024">
    <property type="entry name" value="ARM-type_fold"/>
</dbReference>
<protein>
    <submittedName>
        <fullName evidence="2">Uncharacterized protein</fullName>
    </submittedName>
</protein>
<reference evidence="2 3" key="1">
    <citation type="journal article" date="2022" name="bioRxiv">
        <title>Genomics of Preaxostyla Flagellates Illuminates Evolutionary Transitions and the Path Towards Mitochondrial Loss.</title>
        <authorList>
            <person name="Novak L.V.F."/>
            <person name="Treitli S.C."/>
            <person name="Pyrih J."/>
            <person name="Halakuc P."/>
            <person name="Pipaliya S.V."/>
            <person name="Vacek V."/>
            <person name="Brzon O."/>
            <person name="Soukal P."/>
            <person name="Eme L."/>
            <person name="Dacks J.B."/>
            <person name="Karnkowska A."/>
            <person name="Elias M."/>
            <person name="Hampl V."/>
        </authorList>
    </citation>
    <scope>NUCLEOTIDE SEQUENCE [LARGE SCALE GENOMIC DNA]</scope>
    <source>
        <strain evidence="2">NAU3</strain>
        <tissue evidence="2">Gut</tissue>
    </source>
</reference>
<sequence length="784" mass="87429">MFETDIMWSMLVTLVEQFSFDHNVHTRLNIERTVKATLTQISSLLGPAALENTSEYRKNNQLKQATIHLLDFVLIEMGRLPSVQTSTYPLNMIDPLLPYLLQFVTSSDSTIQEKSARILHSVTSISMNGCIPILRNVDSTALQADFELFRPHMRTKAPVDLAAASTLIGHLSTLFADPIVSSPCIETVRLLVGIVSSLLTLENVDNNIANCLPLTLLVMALTAAPPSHRLQILTIFLEFFTNSNISIEIKKPFLKHIFTIITPDTHSDDPLIVTLSKLLTSLTFVNSLSSTLFDFLSDTEPTNTLALSLMVNVKTDQKEKSKLTVQPRVVPKITSLVLKDLDERQLSFLLSMLGTIANHSTGGRFEENEAQQIVERLLEIEQRHPLQLDAEDIGKTTTDGMEPSPHDEEKGEAGASARTGTSVNELVDVWRVMRMVVSSLAGSPSGLERLHVLYPLIFLRMKERGTSILSQDGQTTPMRRILLTALVRVCLELIPLLKTIDCFPLVHLVSSILHWICHPSNGHPQSLTSQYTQQSGSPDKIKLPYYYARLKEFFLRVDEVTQGLDAYDITHHEVFVTPSSTEDVATGADYVVSRPIPLLKYFVDFEVKCFGVKKAAFIQKKNPTMPDQTRQHLLLHLLATMNRTNDFAPSAVIEVLLSFPTLPSGTSALVHSLKNTIIVAHNPSPPVCAREICCLINALLMRAAPNEADSEERWRLVLREEGWEDLLNVILKKSLAEIAMKNGMNCTVASFLFEPSTILGTASPTDILPMFLWAEQAGRRRGLW</sequence>
<evidence type="ECO:0000313" key="3">
    <source>
        <dbReference type="Proteomes" id="UP001281761"/>
    </source>
</evidence>
<gene>
    <name evidence="2" type="ORF">BLNAU_18646</name>
</gene>
<name>A0ABQ9X3Y2_9EUKA</name>
<dbReference type="EMBL" id="JARBJD010000229">
    <property type="protein sequence ID" value="KAK2946395.1"/>
    <property type="molecule type" value="Genomic_DNA"/>
</dbReference>
<comment type="caution">
    <text evidence="2">The sequence shown here is derived from an EMBL/GenBank/DDBJ whole genome shotgun (WGS) entry which is preliminary data.</text>
</comment>